<dbReference type="Proteomes" id="UP000272706">
    <property type="component" value="Unassembled WGS sequence"/>
</dbReference>
<evidence type="ECO:0000313" key="4">
    <source>
        <dbReference type="EMBL" id="RJT40631.1"/>
    </source>
</evidence>
<sequence length="540" mass="61227">MRVDVIDSFDTLVQLRGNWDAVYEADPEAQYFMSWTWMAGWFKRLRYQWLILAARSDDSPDYVGFFPLQLRTERARDGALHNELRTGGGYFAGYAGFICDPDVQNAVIRAFAEHTKQLNWAKLHLENIFASQRRLDVFLGEFAAPEFQTGKVRRPDDGDNIDHDIYVYVNLPGDWEEFLNERLGAATRKTARRTLRAIDHAAEYRVTDVTAATLERDLQALLRFWENQWGAKLAARYHPGLPQAMMNNFRNMLRCAFEDDALYLPVLWQGDSPIGAQATLIDRKNRTLIGMLNGRDLEIKKPAPGFALHLYSIRWAIQNGFAVYDLQTGDFSYKYDFGGLERRVECLLVSTATRRNLRDSLEGRSLPVVLARAKALHQAGDLEGAARACRQILDADPDYAGALQLLQQLDTARRSRLPQDLSTAARLHQAGNLAEAEKMYREILDIEPGHFDVRYLLGVVCLQQRKYEDAERQISQATVIRPDVPAAHYNRGLALVKLDRIEEGLASLDDCIGLEPGHAQALALRDTVLKTFQHVASAAE</sequence>
<dbReference type="Pfam" id="PF14559">
    <property type="entry name" value="TPR_19"/>
    <property type="match status" value="1"/>
</dbReference>
<keyword evidence="2" id="KW-0802">TPR repeat</keyword>
<evidence type="ECO:0000313" key="5">
    <source>
        <dbReference type="Proteomes" id="UP000272706"/>
    </source>
</evidence>
<dbReference type="InterPro" id="IPR050498">
    <property type="entry name" value="Ycf3"/>
</dbReference>
<keyword evidence="5" id="KW-1185">Reference proteome</keyword>
<dbReference type="Pfam" id="PF13480">
    <property type="entry name" value="Acetyltransf_6"/>
    <property type="match status" value="1"/>
</dbReference>
<dbReference type="SMART" id="SM00028">
    <property type="entry name" value="TPR"/>
    <property type="match status" value="4"/>
</dbReference>
<dbReference type="InterPro" id="IPR038740">
    <property type="entry name" value="BioF2-like_GNAT_dom"/>
</dbReference>
<name>A0A3A5L924_9HYPH</name>
<dbReference type="Gene3D" id="1.25.40.10">
    <property type="entry name" value="Tetratricopeptide repeat domain"/>
    <property type="match status" value="2"/>
</dbReference>
<dbReference type="PANTHER" id="PTHR44858">
    <property type="entry name" value="TETRATRICOPEPTIDE REPEAT PROTEIN 6"/>
    <property type="match status" value="1"/>
</dbReference>
<feature type="domain" description="BioF2-like acetyltransferase" evidence="3">
    <location>
        <begin position="186"/>
        <end position="334"/>
    </location>
</feature>
<reference evidence="4 5" key="1">
    <citation type="submission" date="2018-09" db="EMBL/GenBank/DDBJ databases">
        <title>Mesorhizobium carmichaelinearum sp. nov. isolated from Carmichaelinea spp. root nodules in New Zealand.</title>
        <authorList>
            <person name="De Meyer S.E."/>
        </authorList>
    </citation>
    <scope>NUCLEOTIDE SEQUENCE [LARGE SCALE GENOMIC DNA]</scope>
    <source>
        <strain evidence="4 5">ICMP19557</strain>
    </source>
</reference>
<proteinExistence type="predicted"/>
<evidence type="ECO:0000259" key="3">
    <source>
        <dbReference type="Pfam" id="PF13480"/>
    </source>
</evidence>
<dbReference type="InterPro" id="IPR011990">
    <property type="entry name" value="TPR-like_helical_dom_sf"/>
</dbReference>
<dbReference type="RefSeq" id="WP_120013722.1">
    <property type="nucleotide sequence ID" value="NZ_QZWZ01000005.1"/>
</dbReference>
<accession>A0A3A5L924</accession>
<dbReference type="OrthoDB" id="6193797at2"/>
<evidence type="ECO:0000256" key="1">
    <source>
        <dbReference type="ARBA" id="ARBA00022737"/>
    </source>
</evidence>
<dbReference type="Gene3D" id="3.40.630.30">
    <property type="match status" value="1"/>
</dbReference>
<dbReference type="SUPFAM" id="SSF48452">
    <property type="entry name" value="TPR-like"/>
    <property type="match status" value="1"/>
</dbReference>
<gene>
    <name evidence="4" type="ORF">D3227_08730</name>
</gene>
<evidence type="ECO:0000256" key="2">
    <source>
        <dbReference type="ARBA" id="ARBA00022803"/>
    </source>
</evidence>
<dbReference type="InterPro" id="IPR016181">
    <property type="entry name" value="Acyl_CoA_acyltransferase"/>
</dbReference>
<dbReference type="SUPFAM" id="SSF55729">
    <property type="entry name" value="Acyl-CoA N-acyltransferases (Nat)"/>
    <property type="match status" value="1"/>
</dbReference>
<dbReference type="PANTHER" id="PTHR44858:SF1">
    <property type="entry name" value="UDP-N-ACETYLGLUCOSAMINE--PEPTIDE N-ACETYLGLUCOSAMINYLTRANSFERASE SPINDLY-RELATED"/>
    <property type="match status" value="1"/>
</dbReference>
<keyword evidence="1" id="KW-0677">Repeat</keyword>
<dbReference type="GO" id="GO:0016740">
    <property type="term" value="F:transferase activity"/>
    <property type="evidence" value="ECO:0007669"/>
    <property type="project" value="UniProtKB-KW"/>
</dbReference>
<keyword evidence="4" id="KW-0808">Transferase</keyword>
<dbReference type="AlphaFoldDB" id="A0A3A5L924"/>
<organism evidence="4 5">
    <name type="scientific">Mesorhizobium waimense</name>
    <dbReference type="NCBI Taxonomy" id="1300307"/>
    <lineage>
        <taxon>Bacteria</taxon>
        <taxon>Pseudomonadati</taxon>
        <taxon>Pseudomonadota</taxon>
        <taxon>Alphaproteobacteria</taxon>
        <taxon>Hyphomicrobiales</taxon>
        <taxon>Phyllobacteriaceae</taxon>
        <taxon>Mesorhizobium</taxon>
    </lineage>
</organism>
<protein>
    <submittedName>
        <fullName evidence="4">GNAT family N-acetyltransferase</fullName>
    </submittedName>
</protein>
<dbReference type="InterPro" id="IPR019734">
    <property type="entry name" value="TPR_rpt"/>
</dbReference>
<comment type="caution">
    <text evidence="4">The sequence shown here is derived from an EMBL/GenBank/DDBJ whole genome shotgun (WGS) entry which is preliminary data.</text>
</comment>
<dbReference type="Pfam" id="PF13432">
    <property type="entry name" value="TPR_16"/>
    <property type="match status" value="1"/>
</dbReference>
<dbReference type="EMBL" id="QZWZ01000005">
    <property type="protein sequence ID" value="RJT40631.1"/>
    <property type="molecule type" value="Genomic_DNA"/>
</dbReference>